<feature type="compositionally biased region" description="Low complexity" evidence="2">
    <location>
        <begin position="367"/>
        <end position="379"/>
    </location>
</feature>
<organism evidence="3 4">
    <name type="scientific">Drosophila albomicans</name>
    <name type="common">Fruit fly</name>
    <dbReference type="NCBI Taxonomy" id="7291"/>
    <lineage>
        <taxon>Eukaryota</taxon>
        <taxon>Metazoa</taxon>
        <taxon>Ecdysozoa</taxon>
        <taxon>Arthropoda</taxon>
        <taxon>Hexapoda</taxon>
        <taxon>Insecta</taxon>
        <taxon>Pterygota</taxon>
        <taxon>Neoptera</taxon>
        <taxon>Endopterygota</taxon>
        <taxon>Diptera</taxon>
        <taxon>Brachycera</taxon>
        <taxon>Muscomorpha</taxon>
        <taxon>Ephydroidea</taxon>
        <taxon>Drosophilidae</taxon>
        <taxon>Drosophila</taxon>
    </lineage>
</organism>
<dbReference type="RefSeq" id="XP_034111750.1">
    <property type="nucleotide sequence ID" value="XM_034255859.2"/>
</dbReference>
<feature type="region of interest" description="Disordered" evidence="2">
    <location>
        <begin position="1635"/>
        <end position="1710"/>
    </location>
</feature>
<feature type="compositionally biased region" description="Low complexity" evidence="2">
    <location>
        <begin position="2043"/>
        <end position="2057"/>
    </location>
</feature>
<feature type="compositionally biased region" description="Basic and acidic residues" evidence="2">
    <location>
        <begin position="1832"/>
        <end position="1841"/>
    </location>
</feature>
<feature type="compositionally biased region" description="Polar residues" evidence="2">
    <location>
        <begin position="1692"/>
        <end position="1701"/>
    </location>
</feature>
<feature type="compositionally biased region" description="Basic and acidic residues" evidence="2">
    <location>
        <begin position="525"/>
        <end position="534"/>
    </location>
</feature>
<feature type="compositionally biased region" description="Basic residues" evidence="2">
    <location>
        <begin position="974"/>
        <end position="984"/>
    </location>
</feature>
<feature type="compositionally biased region" description="Polar residues" evidence="2">
    <location>
        <begin position="1164"/>
        <end position="1177"/>
    </location>
</feature>
<feature type="compositionally biased region" description="Low complexity" evidence="2">
    <location>
        <begin position="2684"/>
        <end position="2700"/>
    </location>
</feature>
<protein>
    <submittedName>
        <fullName evidence="4">Uncharacterized protein LOC117572772 isoform X1</fullName>
    </submittedName>
</protein>
<feature type="compositionally biased region" description="Basic residues" evidence="2">
    <location>
        <begin position="350"/>
        <end position="359"/>
    </location>
</feature>
<feature type="compositionally biased region" description="Basic residues" evidence="2">
    <location>
        <begin position="1935"/>
        <end position="1944"/>
    </location>
</feature>
<gene>
    <name evidence="4" type="primary">LOC117572772</name>
</gene>
<feature type="compositionally biased region" description="Polar residues" evidence="2">
    <location>
        <begin position="1038"/>
        <end position="1054"/>
    </location>
</feature>
<feature type="region of interest" description="Disordered" evidence="2">
    <location>
        <begin position="83"/>
        <end position="106"/>
    </location>
</feature>
<feature type="compositionally biased region" description="Low complexity" evidence="2">
    <location>
        <begin position="54"/>
        <end position="63"/>
    </location>
</feature>
<feature type="compositionally biased region" description="Polar residues" evidence="2">
    <location>
        <begin position="1089"/>
        <end position="1108"/>
    </location>
</feature>
<feature type="compositionally biased region" description="Acidic residues" evidence="2">
    <location>
        <begin position="270"/>
        <end position="279"/>
    </location>
</feature>
<feature type="compositionally biased region" description="Polar residues" evidence="2">
    <location>
        <begin position="2624"/>
        <end position="2639"/>
    </location>
</feature>
<name>A0A6P8XK44_DROAB</name>
<feature type="compositionally biased region" description="Polar residues" evidence="2">
    <location>
        <begin position="182"/>
        <end position="192"/>
    </location>
</feature>
<feature type="compositionally biased region" description="Low complexity" evidence="2">
    <location>
        <begin position="2012"/>
        <end position="2027"/>
    </location>
</feature>
<feature type="compositionally biased region" description="Basic residues" evidence="2">
    <location>
        <begin position="1055"/>
        <end position="1065"/>
    </location>
</feature>
<feature type="compositionally biased region" description="Polar residues" evidence="2">
    <location>
        <begin position="1072"/>
        <end position="1081"/>
    </location>
</feature>
<feature type="compositionally biased region" description="Polar residues" evidence="2">
    <location>
        <begin position="2725"/>
        <end position="2770"/>
    </location>
</feature>
<feature type="compositionally biased region" description="Low complexity" evidence="2">
    <location>
        <begin position="2640"/>
        <end position="2650"/>
    </location>
</feature>
<feature type="compositionally biased region" description="Basic and acidic residues" evidence="2">
    <location>
        <begin position="1317"/>
        <end position="1335"/>
    </location>
</feature>
<feature type="compositionally biased region" description="Basic residues" evidence="2">
    <location>
        <begin position="1372"/>
        <end position="1385"/>
    </location>
</feature>
<feature type="region of interest" description="Disordered" evidence="2">
    <location>
        <begin position="506"/>
        <end position="550"/>
    </location>
</feature>
<evidence type="ECO:0000256" key="2">
    <source>
        <dbReference type="SAM" id="MobiDB-lite"/>
    </source>
</evidence>
<feature type="region of interest" description="Disordered" evidence="2">
    <location>
        <begin position="1560"/>
        <end position="1600"/>
    </location>
</feature>
<evidence type="ECO:0000313" key="3">
    <source>
        <dbReference type="Proteomes" id="UP000515160"/>
    </source>
</evidence>
<evidence type="ECO:0000313" key="4">
    <source>
        <dbReference type="RefSeq" id="XP_034111750.1"/>
    </source>
</evidence>
<feature type="compositionally biased region" description="Polar residues" evidence="2">
    <location>
        <begin position="1567"/>
        <end position="1576"/>
    </location>
</feature>
<feature type="region of interest" description="Disordered" evidence="2">
    <location>
        <begin position="2624"/>
        <end position="2663"/>
    </location>
</feature>
<keyword evidence="3" id="KW-1185">Reference proteome</keyword>
<feature type="compositionally biased region" description="Low complexity" evidence="2">
    <location>
        <begin position="151"/>
        <end position="165"/>
    </location>
</feature>
<feature type="region of interest" description="Disordered" evidence="2">
    <location>
        <begin position="963"/>
        <end position="1177"/>
    </location>
</feature>
<feature type="region of interest" description="Disordered" evidence="2">
    <location>
        <begin position="1773"/>
        <end position="1805"/>
    </location>
</feature>
<reference evidence="4" key="1">
    <citation type="submission" date="2025-08" db="UniProtKB">
        <authorList>
            <consortium name="RefSeq"/>
        </authorList>
    </citation>
    <scope>IDENTIFICATION</scope>
    <source>
        <strain evidence="4">15112-1751.03</strain>
        <tissue evidence="4">Whole Adult</tissue>
    </source>
</reference>
<feature type="compositionally biased region" description="Basic and acidic residues" evidence="2">
    <location>
        <begin position="1878"/>
        <end position="1908"/>
    </location>
</feature>
<dbReference type="OrthoDB" id="8070501at2759"/>
<feature type="compositionally biased region" description="Basic residues" evidence="2">
    <location>
        <begin position="644"/>
        <end position="658"/>
    </location>
</feature>
<feature type="region of interest" description="Disordered" evidence="2">
    <location>
        <begin position="20"/>
        <end position="63"/>
    </location>
</feature>
<feature type="region of interest" description="Disordered" evidence="2">
    <location>
        <begin position="405"/>
        <end position="427"/>
    </location>
</feature>
<feature type="compositionally biased region" description="Low complexity" evidence="2">
    <location>
        <begin position="21"/>
        <end position="36"/>
    </location>
</feature>
<feature type="region of interest" description="Disordered" evidence="2">
    <location>
        <begin position="2680"/>
        <end position="2770"/>
    </location>
</feature>
<feature type="compositionally biased region" description="Polar residues" evidence="2">
    <location>
        <begin position="1585"/>
        <end position="1598"/>
    </location>
</feature>
<feature type="region of interest" description="Disordered" evidence="2">
    <location>
        <begin position="1279"/>
        <end position="1398"/>
    </location>
</feature>
<keyword evidence="1" id="KW-0175">Coiled coil</keyword>
<accession>A0A6P8XK44</accession>
<sequence length="2818" mass="306775">MENIEIEYLDEYKDLVLPGINTNSDTPTTTTASLNNQAGSSASLSRSQGRRISSDTSGSSSIDPDIFQKLFDDKFMEDELLNESSTNVKDRSRHNSSSSSSGSNDALDALFNRQTHKAHGSKRRGRLESFDSLDDLGEVLMGSNHKLLLSKASSSSSRKSQSLHKVTSAVKSKSPDKVLKTYGQSHSASSPPFNARAAGLNINGNSSSSSSSNHQLQDNKTKKPVTIIEAQKPDLKPSKHEPKEDPLHLQDLPCDSDSDSSYVYESDFYGYDDSDEEDDSKQIIDISTDTSATPSVAETVSPVVSDDESQQAPESRQHHERDQQPLTPIGKNERLKVYLDNLSDAETPPSRHKHSRSPTKKSYANEQNQSDSQQVNDSSTGNIGQSMAGGEQQLEVALSSTITNPRRLFDDEGGGGDDSHNLPPADYVDNNLTYETLERLSLNLAEQISSIDAERSIEFEKRSGSKPRSKSISQPTSSSFFVSHVRKLTYSNEALDKAVIGRTNLRRAISEGPFPKGKRGRPPKKRTDTTEEQKSVISLTPKKQSDKNDLDIREGCKNNTHVVEPVSVLESAPEPVLMKASDPVTEPEPTTVIEPILKTITEPVPANVMEPVLTTVLEPVLMTVTEPVEEKLQPSKAVLELTPVKRKPGRPRKKKRIDKSRSKLPVSPELPKHKDAENKIVVTNENSNFGKATQEIEILQVDTTDKEKICNSIGSDKNQNSSKTRKTEENLTAAIESITVMENLIRGSEMQTELKDTNDNSKSEIVAIAKENLENLQETENTMEEVVNILEMATINSVNECDKETGDVQEPIETVTSINEEIKMSEVPEITSKDTINEESSKIIEETEQQVDVGANIELTEENMEKSHEEVELNEMHEADELVKEMAKICEGESLDQIVEEVIIRSEQEVTDDVNQLITPQGNEGNLTEVSNAPEDLGAAELCADNLPTQDIETASKAITTCEKECSDGSKTITGRRSRSGKRTTKGEIDLSAGESPMLTESKDHKFDAENKDTKVDSGDSATEHKRSNSKQKKSETSLKPVTNTTDKQKNNLSRNKKGRFRKRKVEMPAENQLNDFTLDSNNEDIKTVPQTTSATEGQPLNDSQTNIESPEPNSSNENSATENKALQTKRKSKSVKSTSKETKSEVSESNLDVSGKPIPLDLPSTSQEQTTGKTPSENLESIDFQENVASKVTSGKKNRKTLIIKRQPKKADILLSSDRHLGMSQNAAENLKVVNILTDLKFVVENIAESNILPEEKNQISETDELVKNLQGTQVATASDSMMKQLKPKEITDIQESEGRTTRSRAGTPAAAQRFKSREKETAPNTGKEQDKRVQGRKASASRAATKSKDRENNSSKETTTLLVDSQIAKSKTKPRIGPKNRRAAVKESKTPVETATAAQLLDGKATPVNFGSSVASTPSTNSSTNSGRKLRVLMKKSKIMFNLEQQEDNMANRTDNSQAVSEGTSKADKLDAETKEALIATQLEQNLLNNLLQDDIESMELDVQTTQMQLIDQQLDNNEDMITTQFEDATDEKKLESNVQDALQSEMETTELDQLEMKESEADQIDQSNVTETTGVHDHNDDGVSSTQTDVSQSDVGGSKTKHLMQAKTIMAPPTISHSEVSTGKSVMRRPFNAYEQSTPPAEKRRKVEIKARDKPKSSPATALHQVKGSSFVSPKKVSPVLNTKPEAFTSPSKSTLSSFLGGDETPTLSSSVVITKTTVGTSNEPFKRVASTSPAATSSGINISVSVVPDAITQPKKKLTQAETVKKMLSKAMQSSTVSKGDGKSLPANKPRKSEADKRSIQPVKTVVPLVEKSATLPLLGKKSLPQIETKKKAEKPQRKSMLSKIFDAAPLPTEPSTSSQANLAAAAATLTIAKQEKKRPLQKEPKKSVGKANTKDFEEVRQQLEKATAGPARSTSSPALSPAAVELVKGPAKRMPKKPPQKRDLSVARSLAESSVDRVVTSTSRESSGDRTKRTPRAPKASTISQATSSEPQRQPKKGQKVTTDVTQQALKHQQRLQQLQQEKIQKELQTNRLHLVEQTQPPKKQKQQQQQQQHEKPQGRKRKLPAVSGAEAPIVKRAKQQPEKPSTTSIAFPVRITAASSVSQSVMQPSALQPLPLRAKPIVKLPAFRKARRCRVRLNRRVVNNWMKQQQATIEKQLQQMETPSQAIATPATAPVEATHATIAAPPVLPQLLSAASSLPTLPPSLPTVPPSLPALHRQPNLSTNVLPLPLVEVKTEEETVEEQQLQEVIRLLPVDRLEAPLQVVAPIPRTVSDPVTPVSSSSIPITMPAHNNDNVVNSSGSVAEVPSASSSTDDVSTFGTTKMFSFLYPSRYKRSYGQVGLDFCCPNLNGPMQAIDPTRLHHKAEVPVLELPQYMVISTKIFSKQDKNIPQKVRAKLEQMAGKEGQPCVVQSVQISEPVAVAAPPVVPSAPPGPVLAPAAVPALAPIATSAPKPAPSPAAASSPASGLIERLTKPLSLSLPRSAILTKKTNPTAAAVAPNVSSSPPVVNTPSTAAVDPLANLLHMPPICPGDKQRVELQTRIQLFDLMLQNITKSVISMTVLERQRVVENFVRKSTLQPIDVEVGTKLLENYGYHLNAIVDNVSVPISNLRPPVTLASTPAATPQVTSGSKKPSSSAVAAEVVSQPGDPAHNYSRAIYDQSRNVIGYEYKKPRHSLVSPSSTPRNPQQQQTPPTAASIKPSAPTAAAGAGGGPSRLSKRVSSGNTVSFQPSSRQKTYSRTANKLQMPQRTLENATPSSTQHAASTNVGASNHNLYIVNQVLSQPEECILPDGVGVPEDAEIKGEIDDVEILA</sequence>
<feature type="region of interest" description="Disordered" evidence="2">
    <location>
        <begin position="643"/>
        <end position="677"/>
    </location>
</feature>
<feature type="compositionally biased region" description="Basic and acidic residues" evidence="2">
    <location>
        <begin position="1001"/>
        <end position="1037"/>
    </location>
</feature>
<feature type="compositionally biased region" description="Low complexity" evidence="2">
    <location>
        <begin position="1865"/>
        <end position="1877"/>
    </location>
</feature>
<feature type="region of interest" description="Disordered" evidence="2">
    <location>
        <begin position="1822"/>
        <end position="2094"/>
    </location>
</feature>
<dbReference type="GeneID" id="117572772"/>
<feature type="region of interest" description="Disordered" evidence="2">
    <location>
        <begin position="151"/>
        <end position="386"/>
    </location>
</feature>
<proteinExistence type="predicted"/>
<evidence type="ECO:0000256" key="1">
    <source>
        <dbReference type="SAM" id="Coils"/>
    </source>
</evidence>
<feature type="compositionally biased region" description="Low complexity" evidence="2">
    <location>
        <begin position="1669"/>
        <end position="1683"/>
    </location>
</feature>
<feature type="compositionally biased region" description="Low complexity" evidence="2">
    <location>
        <begin position="259"/>
        <end position="269"/>
    </location>
</feature>
<feature type="coiled-coil region" evidence="1">
    <location>
        <begin position="766"/>
        <end position="796"/>
    </location>
</feature>
<feature type="compositionally biased region" description="Polar residues" evidence="2">
    <location>
        <begin position="285"/>
        <end position="298"/>
    </location>
</feature>
<dbReference type="Proteomes" id="UP000515160">
    <property type="component" value="Chromosome 3"/>
</dbReference>
<feature type="compositionally biased region" description="Low complexity" evidence="2">
    <location>
        <begin position="1957"/>
        <end position="1970"/>
    </location>
</feature>
<feature type="compositionally biased region" description="Polar residues" evidence="2">
    <location>
        <begin position="37"/>
        <end position="51"/>
    </location>
</feature>
<feature type="compositionally biased region" description="Basic and acidic residues" evidence="2">
    <location>
        <begin position="231"/>
        <end position="248"/>
    </location>
</feature>
<feature type="compositionally biased region" description="Basic and acidic residues" evidence="2">
    <location>
        <begin position="1288"/>
        <end position="1302"/>
    </location>
</feature>
<feature type="compositionally biased region" description="Polar residues" evidence="2">
    <location>
        <begin position="1986"/>
        <end position="1997"/>
    </location>
</feature>
<feature type="compositionally biased region" description="Polar residues" evidence="2">
    <location>
        <begin position="1357"/>
        <end position="1371"/>
    </location>
</feature>
<feature type="compositionally biased region" description="Low complexity" evidence="2">
    <location>
        <begin position="1109"/>
        <end position="1124"/>
    </location>
</feature>